<evidence type="ECO:0000256" key="2">
    <source>
        <dbReference type="ARBA" id="ARBA00022723"/>
    </source>
</evidence>
<keyword evidence="7" id="KW-1185">Reference proteome</keyword>
<keyword evidence="2" id="KW-0479">Metal-binding</keyword>
<dbReference type="CDD" id="cd01335">
    <property type="entry name" value="Radical_SAM"/>
    <property type="match status" value="1"/>
</dbReference>
<dbReference type="PANTHER" id="PTHR43273:SF8">
    <property type="entry name" value="RADICAL SAM DOMAIN PROTEIN"/>
    <property type="match status" value="1"/>
</dbReference>
<dbReference type="SFLD" id="SFLDS00029">
    <property type="entry name" value="Radical_SAM"/>
    <property type="match status" value="1"/>
</dbReference>
<dbReference type="SFLD" id="SFLDG01067">
    <property type="entry name" value="SPASM/twitch_domain_containing"/>
    <property type="match status" value="1"/>
</dbReference>
<keyword evidence="3" id="KW-0408">Iron</keyword>
<accession>A0A919PIN3</accession>
<proteinExistence type="predicted"/>
<comment type="caution">
    <text evidence="6">The sequence shown here is derived from an EMBL/GenBank/DDBJ whole genome shotgun (WGS) entry which is preliminary data.</text>
</comment>
<dbReference type="PANTHER" id="PTHR43273">
    <property type="entry name" value="ANAEROBIC SULFATASE-MATURATING ENZYME HOMOLOG ASLB-RELATED"/>
    <property type="match status" value="1"/>
</dbReference>
<dbReference type="PROSITE" id="PS51918">
    <property type="entry name" value="RADICAL_SAM"/>
    <property type="match status" value="1"/>
</dbReference>
<dbReference type="InterPro" id="IPR026335">
    <property type="entry name" value="rSAM_SPASM_FxsB"/>
</dbReference>
<keyword evidence="4" id="KW-0411">Iron-sulfur</keyword>
<dbReference type="GO" id="GO:0046872">
    <property type="term" value="F:metal ion binding"/>
    <property type="evidence" value="ECO:0007669"/>
    <property type="project" value="UniProtKB-KW"/>
</dbReference>
<dbReference type="AlphaFoldDB" id="A0A919PIN3"/>
<dbReference type="RefSeq" id="WP_308442006.1">
    <property type="nucleotide sequence ID" value="NZ_BAAAVW010000002.1"/>
</dbReference>
<evidence type="ECO:0000313" key="6">
    <source>
        <dbReference type="EMBL" id="GIG42648.1"/>
    </source>
</evidence>
<organism evidence="6 7">
    <name type="scientific">Dactylosporangium siamense</name>
    <dbReference type="NCBI Taxonomy" id="685454"/>
    <lineage>
        <taxon>Bacteria</taxon>
        <taxon>Bacillati</taxon>
        <taxon>Actinomycetota</taxon>
        <taxon>Actinomycetes</taxon>
        <taxon>Micromonosporales</taxon>
        <taxon>Micromonosporaceae</taxon>
        <taxon>Dactylosporangium</taxon>
    </lineage>
</organism>
<evidence type="ECO:0000256" key="3">
    <source>
        <dbReference type="ARBA" id="ARBA00023004"/>
    </source>
</evidence>
<dbReference type="Pfam" id="PF04055">
    <property type="entry name" value="Radical_SAM"/>
    <property type="match status" value="1"/>
</dbReference>
<sequence length="398" mass="43816">MSHGQEWPHGNVDLATLTGAGWRPTALREFILKVHQRCNLACDYCYVYTLADQTWSRRPQSMSRTVWQATAARIAEHVTAHALTDITVVLHGGEPTLAGEEQLSELLTDIRTAVPRSCAVHFGMQTNGVRLREPMLAVMRAFGVRIGVSLDGPPEGNDRHRRYADGRGSSADVERTLRRLSGPADRSLFAGLLCTVDPDTDPVACYEGLIAYRPEKIDFLLPHANWSVPPHHPGPLAYGSWLARIFDRWYEAPVRETSIRIFDEIINLYLGGTSRSEQVGLSPSAVIVVESDGAIEQTDALKSAYESAAATGLTVQANTFDDALAHPGVIARQIGVRALCATCRDCRIRDICGAGHYAHRYRPGTGFLNPTVYCADMIHLIDHITARVAADLRRLEVV</sequence>
<feature type="domain" description="Radical SAM core" evidence="5">
    <location>
        <begin position="24"/>
        <end position="260"/>
    </location>
</feature>
<evidence type="ECO:0000313" key="7">
    <source>
        <dbReference type="Proteomes" id="UP000660611"/>
    </source>
</evidence>
<dbReference type="GO" id="GO:0016491">
    <property type="term" value="F:oxidoreductase activity"/>
    <property type="evidence" value="ECO:0007669"/>
    <property type="project" value="InterPro"/>
</dbReference>
<protein>
    <recommendedName>
        <fullName evidence="5">Radical SAM core domain-containing protein</fullName>
    </recommendedName>
</protein>
<evidence type="ECO:0000259" key="5">
    <source>
        <dbReference type="PROSITE" id="PS51918"/>
    </source>
</evidence>
<evidence type="ECO:0000256" key="1">
    <source>
        <dbReference type="ARBA" id="ARBA00022691"/>
    </source>
</evidence>
<name>A0A919PIN3_9ACTN</name>
<dbReference type="InterPro" id="IPR007197">
    <property type="entry name" value="rSAM"/>
</dbReference>
<keyword evidence="1" id="KW-0949">S-adenosyl-L-methionine</keyword>
<dbReference type="InterPro" id="IPR023867">
    <property type="entry name" value="Sulphatase_maturase_rSAM"/>
</dbReference>
<gene>
    <name evidence="6" type="ORF">Dsi01nite_006890</name>
</gene>
<dbReference type="Proteomes" id="UP000660611">
    <property type="component" value="Unassembled WGS sequence"/>
</dbReference>
<dbReference type="SFLD" id="SFLDG01072">
    <property type="entry name" value="dehydrogenase_like"/>
    <property type="match status" value="1"/>
</dbReference>
<reference evidence="6" key="1">
    <citation type="submission" date="2021-01" db="EMBL/GenBank/DDBJ databases">
        <title>Whole genome shotgun sequence of Dactylosporangium siamense NBRC 106093.</title>
        <authorList>
            <person name="Komaki H."/>
            <person name="Tamura T."/>
        </authorList>
    </citation>
    <scope>NUCLEOTIDE SEQUENCE</scope>
    <source>
        <strain evidence="6">NBRC 106093</strain>
    </source>
</reference>
<evidence type="ECO:0000256" key="4">
    <source>
        <dbReference type="ARBA" id="ARBA00023014"/>
    </source>
</evidence>
<dbReference type="SUPFAM" id="SSF102114">
    <property type="entry name" value="Radical SAM enzymes"/>
    <property type="match status" value="1"/>
</dbReference>
<dbReference type="Gene3D" id="3.20.20.70">
    <property type="entry name" value="Aldolase class I"/>
    <property type="match status" value="1"/>
</dbReference>
<dbReference type="InterPro" id="IPR058240">
    <property type="entry name" value="rSAM_sf"/>
</dbReference>
<dbReference type="InterPro" id="IPR013785">
    <property type="entry name" value="Aldolase_TIM"/>
</dbReference>
<dbReference type="SFLD" id="SFLDG01386">
    <property type="entry name" value="main_SPASM_domain-containing"/>
    <property type="match status" value="1"/>
</dbReference>
<dbReference type="EMBL" id="BONQ01000015">
    <property type="protein sequence ID" value="GIG42648.1"/>
    <property type="molecule type" value="Genomic_DNA"/>
</dbReference>
<dbReference type="NCBIfam" id="TIGR04269">
    <property type="entry name" value="SAM_SPASM_FxsB"/>
    <property type="match status" value="1"/>
</dbReference>
<dbReference type="GO" id="GO:0051536">
    <property type="term" value="F:iron-sulfur cluster binding"/>
    <property type="evidence" value="ECO:0007669"/>
    <property type="project" value="UniProtKB-KW"/>
</dbReference>